<evidence type="ECO:0000313" key="3">
    <source>
        <dbReference type="EMBL" id="QDM42322.1"/>
    </source>
</evidence>
<sequence length="118" mass="13479">MGFTTVNEYVNSLHEKGKKAVCEFVDFMRVEFPQITPKISYGMPMWWAGKKMYDGYVAVSAAKAHYSIHFHDEERVSHLATLLPDSTFGKKCVNIKYGDEKSAKLVMQSVKDYFNGIL</sequence>
<proteinExistence type="predicted"/>
<reference evidence="3 4" key="1">
    <citation type="submission" date="2019-07" db="EMBL/GenBank/DDBJ databases">
        <title>Paenibacillus thiaminolyticus NRRL B-4156.</title>
        <authorList>
            <person name="Hehnly C."/>
            <person name="Zhang L."/>
        </authorList>
    </citation>
    <scope>NUCLEOTIDE SEQUENCE [LARGE SCALE GENOMIC DNA]</scope>
    <source>
        <strain evidence="3 4">NRRL B-4156</strain>
    </source>
</reference>
<evidence type="ECO:0000313" key="5">
    <source>
        <dbReference type="Proteomes" id="UP001209276"/>
    </source>
</evidence>
<name>A0AAP9IZK7_PANTH</name>
<dbReference type="InterPro" id="IPR014922">
    <property type="entry name" value="YdhG-like"/>
</dbReference>
<dbReference type="RefSeq" id="WP_087443668.1">
    <property type="nucleotide sequence ID" value="NZ_CABMNB010000036.1"/>
</dbReference>
<accession>A0AAP9IZK7</accession>
<gene>
    <name evidence="3" type="ORF">FLT43_01455</name>
    <name evidence="2" type="ORF">M5W83_06075</name>
</gene>
<dbReference type="AlphaFoldDB" id="A0AAP9IZK7"/>
<dbReference type="SUPFAM" id="SSF159888">
    <property type="entry name" value="YdhG-like"/>
    <property type="match status" value="1"/>
</dbReference>
<dbReference type="Gene3D" id="3.90.1150.200">
    <property type="match status" value="1"/>
</dbReference>
<dbReference type="GeneID" id="76994657"/>
<dbReference type="EMBL" id="CP041405">
    <property type="protein sequence ID" value="QDM42322.1"/>
    <property type="molecule type" value="Genomic_DNA"/>
</dbReference>
<reference evidence="2 5" key="2">
    <citation type="submission" date="2022-05" db="EMBL/GenBank/DDBJ databases">
        <title>Genome Sequencing of Bee-Associated Microbes.</title>
        <authorList>
            <person name="Dunlap C."/>
        </authorList>
    </citation>
    <scope>NUCLEOTIDE SEQUENCE [LARGE SCALE GENOMIC DNA]</scope>
    <source>
        <strain evidence="2 5">NRRL B-14613</strain>
    </source>
</reference>
<evidence type="ECO:0000313" key="4">
    <source>
        <dbReference type="Proteomes" id="UP000315377"/>
    </source>
</evidence>
<dbReference type="Pfam" id="PF08818">
    <property type="entry name" value="DUF1801"/>
    <property type="match status" value="1"/>
</dbReference>
<dbReference type="Proteomes" id="UP001209276">
    <property type="component" value="Unassembled WGS sequence"/>
</dbReference>
<keyword evidence="5" id="KW-1185">Reference proteome</keyword>
<feature type="domain" description="YdhG-like" evidence="1">
    <location>
        <begin position="26"/>
        <end position="110"/>
    </location>
</feature>
<dbReference type="Proteomes" id="UP000315377">
    <property type="component" value="Chromosome"/>
</dbReference>
<organism evidence="3 4">
    <name type="scientific">Paenibacillus thiaminolyticus</name>
    <name type="common">Bacillus thiaminolyticus</name>
    <dbReference type="NCBI Taxonomy" id="49283"/>
    <lineage>
        <taxon>Bacteria</taxon>
        <taxon>Bacillati</taxon>
        <taxon>Bacillota</taxon>
        <taxon>Bacilli</taxon>
        <taxon>Bacillales</taxon>
        <taxon>Paenibacillaceae</taxon>
        <taxon>Paenibacillus</taxon>
    </lineage>
</organism>
<protein>
    <submittedName>
        <fullName evidence="3">DUF1801 domain-containing protein</fullName>
    </submittedName>
</protein>
<evidence type="ECO:0000259" key="1">
    <source>
        <dbReference type="Pfam" id="PF08818"/>
    </source>
</evidence>
<dbReference type="EMBL" id="JAMDMM010000014">
    <property type="protein sequence ID" value="MCY9606725.1"/>
    <property type="molecule type" value="Genomic_DNA"/>
</dbReference>
<evidence type="ECO:0000313" key="2">
    <source>
        <dbReference type="EMBL" id="MCY9606725.1"/>
    </source>
</evidence>